<dbReference type="Pfam" id="PF02518">
    <property type="entry name" value="HATPase_c"/>
    <property type="match status" value="1"/>
</dbReference>
<keyword evidence="7" id="KW-0067">ATP-binding</keyword>
<dbReference type="RefSeq" id="WP_186989170.1">
    <property type="nucleotide sequence ID" value="NZ_CP052909.1"/>
</dbReference>
<sequence>MDSLIAENNQVVYVIMLAIGLLALMSIAIIAFFYYSSKRVIKSEREKAKLEVDHQKEILQATIITQEEERQRIAQDLHDAISSKLNIVSLNANMLAEEGIPSEETNKIGASILAVTTTVLESSRQIAHDLLPPTLEKFGLQAALEELCEELLETGKYALHYSFNYDPGTLAADRELHLFRIAQELVNNTIKHSEATSIHLTLDSSENLVSLHYEDNGKGFDAFAVKNAKGLGMSGIVNRVAILDGNLKMDASPGNGIKGTIEISI</sequence>
<dbReference type="PANTHER" id="PTHR24421:SF10">
    <property type="entry name" value="NITRATE_NITRITE SENSOR PROTEIN NARQ"/>
    <property type="match status" value="1"/>
</dbReference>
<evidence type="ECO:0000256" key="2">
    <source>
        <dbReference type="ARBA" id="ARBA00012438"/>
    </source>
</evidence>
<dbReference type="AlphaFoldDB" id="A0A7G8PXG1"/>
<dbReference type="Proteomes" id="UP000515514">
    <property type="component" value="Chromosome"/>
</dbReference>
<evidence type="ECO:0000256" key="8">
    <source>
        <dbReference type="ARBA" id="ARBA00023012"/>
    </source>
</evidence>
<dbReference type="InterPro" id="IPR011712">
    <property type="entry name" value="Sig_transdc_His_kin_sub3_dim/P"/>
</dbReference>
<dbReference type="KEGG" id="alti:ALE3EI_2491"/>
<evidence type="ECO:0000313" key="11">
    <source>
        <dbReference type="EMBL" id="QNJ99027.1"/>
    </source>
</evidence>
<evidence type="ECO:0000256" key="7">
    <source>
        <dbReference type="ARBA" id="ARBA00022840"/>
    </source>
</evidence>
<proteinExistence type="predicted"/>
<dbReference type="GO" id="GO:0016020">
    <property type="term" value="C:membrane"/>
    <property type="evidence" value="ECO:0007669"/>
    <property type="project" value="InterPro"/>
</dbReference>
<dbReference type="CDD" id="cd16917">
    <property type="entry name" value="HATPase_UhpB-NarQ-NarX-like"/>
    <property type="match status" value="1"/>
</dbReference>
<dbReference type="GO" id="GO:0005524">
    <property type="term" value="F:ATP binding"/>
    <property type="evidence" value="ECO:0007669"/>
    <property type="project" value="UniProtKB-KW"/>
</dbReference>
<evidence type="ECO:0000256" key="6">
    <source>
        <dbReference type="ARBA" id="ARBA00022777"/>
    </source>
</evidence>
<keyword evidence="3" id="KW-0597">Phosphoprotein</keyword>
<comment type="catalytic activity">
    <reaction evidence="1">
        <text>ATP + protein L-histidine = ADP + protein N-phospho-L-histidine.</text>
        <dbReference type="EC" id="2.7.13.3"/>
    </reaction>
</comment>
<dbReference type="Gene3D" id="1.20.5.1930">
    <property type="match status" value="1"/>
</dbReference>
<evidence type="ECO:0000256" key="1">
    <source>
        <dbReference type="ARBA" id="ARBA00000085"/>
    </source>
</evidence>
<dbReference type="Gene3D" id="3.30.565.10">
    <property type="entry name" value="Histidine kinase-like ATPase, C-terminal domain"/>
    <property type="match status" value="1"/>
</dbReference>
<evidence type="ECO:0000313" key="12">
    <source>
        <dbReference type="Proteomes" id="UP000515514"/>
    </source>
</evidence>
<keyword evidence="8" id="KW-0902">Two-component regulatory system</keyword>
<protein>
    <recommendedName>
        <fullName evidence="2">histidine kinase</fullName>
        <ecNumber evidence="2">2.7.13.3</ecNumber>
    </recommendedName>
</protein>
<dbReference type="EMBL" id="CP052909">
    <property type="protein sequence ID" value="QNJ99027.1"/>
    <property type="molecule type" value="Genomic_DNA"/>
</dbReference>
<evidence type="ECO:0000256" key="4">
    <source>
        <dbReference type="ARBA" id="ARBA00022679"/>
    </source>
</evidence>
<keyword evidence="9" id="KW-1133">Transmembrane helix</keyword>
<keyword evidence="9" id="KW-0812">Transmembrane</keyword>
<dbReference type="GO" id="GO:0000155">
    <property type="term" value="F:phosphorelay sensor kinase activity"/>
    <property type="evidence" value="ECO:0007669"/>
    <property type="project" value="InterPro"/>
</dbReference>
<dbReference type="InterPro" id="IPR050482">
    <property type="entry name" value="Sensor_HK_TwoCompSys"/>
</dbReference>
<accession>A0A7G8PXG1</accession>
<keyword evidence="5" id="KW-0547">Nucleotide-binding</keyword>
<evidence type="ECO:0000256" key="9">
    <source>
        <dbReference type="SAM" id="Phobius"/>
    </source>
</evidence>
<evidence type="ECO:0000259" key="10">
    <source>
        <dbReference type="PROSITE" id="PS50109"/>
    </source>
</evidence>
<dbReference type="EC" id="2.7.13.3" evidence="2"/>
<dbReference type="PANTHER" id="PTHR24421">
    <property type="entry name" value="NITRATE/NITRITE SENSOR PROTEIN NARX-RELATED"/>
    <property type="match status" value="1"/>
</dbReference>
<feature type="domain" description="Histidine kinase" evidence="10">
    <location>
        <begin position="76"/>
        <end position="265"/>
    </location>
</feature>
<dbReference type="InterPro" id="IPR005467">
    <property type="entry name" value="His_kinase_dom"/>
</dbReference>
<dbReference type="SUPFAM" id="SSF55874">
    <property type="entry name" value="ATPase domain of HSP90 chaperone/DNA topoisomerase II/histidine kinase"/>
    <property type="match status" value="1"/>
</dbReference>
<feature type="transmembrane region" description="Helical" evidence="9">
    <location>
        <begin position="12"/>
        <end position="35"/>
    </location>
</feature>
<reference evidence="11 12" key="1">
    <citation type="submission" date="2020-04" db="EMBL/GenBank/DDBJ databases">
        <title>Genome sequence of Altibacter aquimarinus strain ALE3EI.</title>
        <authorList>
            <person name="Oh H.-M."/>
            <person name="Jang D."/>
        </authorList>
    </citation>
    <scope>NUCLEOTIDE SEQUENCE [LARGE SCALE GENOMIC DNA]</scope>
    <source>
        <strain evidence="11 12">ALE3EI</strain>
    </source>
</reference>
<dbReference type="Pfam" id="PF07730">
    <property type="entry name" value="HisKA_3"/>
    <property type="match status" value="1"/>
</dbReference>
<dbReference type="PROSITE" id="PS50109">
    <property type="entry name" value="HIS_KIN"/>
    <property type="match status" value="1"/>
</dbReference>
<keyword evidence="12" id="KW-1185">Reference proteome</keyword>
<name>A0A7G8PXG1_9FLAO</name>
<dbReference type="InterPro" id="IPR036890">
    <property type="entry name" value="HATPase_C_sf"/>
</dbReference>
<gene>
    <name evidence="11" type="ORF">ALE3EI_2491</name>
</gene>
<keyword evidence="6 11" id="KW-0418">Kinase</keyword>
<keyword evidence="9" id="KW-0472">Membrane</keyword>
<organism evidence="11 12">
    <name type="scientific">Constantimarinum furrinae</name>
    <dbReference type="NCBI Taxonomy" id="2562285"/>
    <lineage>
        <taxon>Bacteria</taxon>
        <taxon>Pseudomonadati</taxon>
        <taxon>Bacteroidota</taxon>
        <taxon>Flavobacteriia</taxon>
        <taxon>Flavobacteriales</taxon>
        <taxon>Flavobacteriaceae</taxon>
        <taxon>Altibacter/Constantimarinum group</taxon>
        <taxon>Constantimarinum</taxon>
    </lineage>
</organism>
<keyword evidence="4" id="KW-0808">Transferase</keyword>
<dbReference type="GO" id="GO:0046983">
    <property type="term" value="F:protein dimerization activity"/>
    <property type="evidence" value="ECO:0007669"/>
    <property type="project" value="InterPro"/>
</dbReference>
<evidence type="ECO:0000256" key="3">
    <source>
        <dbReference type="ARBA" id="ARBA00022553"/>
    </source>
</evidence>
<evidence type="ECO:0000256" key="5">
    <source>
        <dbReference type="ARBA" id="ARBA00022741"/>
    </source>
</evidence>
<dbReference type="InterPro" id="IPR003594">
    <property type="entry name" value="HATPase_dom"/>
</dbReference>